<name>A0A8H3BUI0_9AGAM</name>
<feature type="non-terminal residue" evidence="1">
    <location>
        <position position="1"/>
    </location>
</feature>
<evidence type="ECO:0000313" key="2">
    <source>
        <dbReference type="Proteomes" id="UP000663841"/>
    </source>
</evidence>
<evidence type="ECO:0000313" key="1">
    <source>
        <dbReference type="EMBL" id="CAE6467412.1"/>
    </source>
</evidence>
<dbReference type="Proteomes" id="UP000663841">
    <property type="component" value="Unassembled WGS sequence"/>
</dbReference>
<reference evidence="1" key="1">
    <citation type="submission" date="2021-01" db="EMBL/GenBank/DDBJ databases">
        <authorList>
            <person name="Kaushik A."/>
        </authorList>
    </citation>
    <scope>NUCLEOTIDE SEQUENCE</scope>
    <source>
        <strain evidence="1">AG3-T5</strain>
    </source>
</reference>
<organism evidence="1 2">
    <name type="scientific">Rhizoctonia solani</name>
    <dbReference type="NCBI Taxonomy" id="456999"/>
    <lineage>
        <taxon>Eukaryota</taxon>
        <taxon>Fungi</taxon>
        <taxon>Dikarya</taxon>
        <taxon>Basidiomycota</taxon>
        <taxon>Agaricomycotina</taxon>
        <taxon>Agaricomycetes</taxon>
        <taxon>Cantharellales</taxon>
        <taxon>Ceratobasidiaceae</taxon>
        <taxon>Rhizoctonia</taxon>
    </lineage>
</organism>
<accession>A0A8H3BUI0</accession>
<gene>
    <name evidence="1" type="ORF">RDB_LOCUS167981</name>
</gene>
<comment type="caution">
    <text evidence="1">The sequence shown here is derived from an EMBL/GenBank/DDBJ whole genome shotgun (WGS) entry which is preliminary data.</text>
</comment>
<sequence length="198" mass="22003">MLIYAPNGGGRLAIAQDINSCATDQAVLALGQSFFQYFAHYFKVVGTFTPDPPSPPSSDPLQGQTSNLISVTPTTYSEAKANALVRDNYRCMLTSKVDTHTYSYSPRLREQLGDNPPPDVEDTECWHILPQCASNCIQDSEKKQTTCATIFNLLERFGNINHLQPSQGGPHHLTNIMTIQLGLRQNLDLLHIWLDPVE</sequence>
<dbReference type="AlphaFoldDB" id="A0A8H3BUI0"/>
<dbReference type="EMBL" id="CAJMWW010000333">
    <property type="protein sequence ID" value="CAE6467412.1"/>
    <property type="molecule type" value="Genomic_DNA"/>
</dbReference>
<protein>
    <recommendedName>
        <fullName evidence="3">HNH nuclease domain-containing protein</fullName>
    </recommendedName>
</protein>
<evidence type="ECO:0008006" key="3">
    <source>
        <dbReference type="Google" id="ProtNLM"/>
    </source>
</evidence>
<proteinExistence type="predicted"/>